<dbReference type="AlphaFoldDB" id="A0AA88PQ66"/>
<accession>A0AA88PQ66</accession>
<dbReference type="PANTHER" id="PTHR36686:SF1">
    <property type="entry name" value="SYNAPTONEMAL COMPLEX CENTRAL ELEMENT PROTEIN 3"/>
    <property type="match status" value="1"/>
</dbReference>
<dbReference type="EMBL" id="JAUYZG010000013">
    <property type="protein sequence ID" value="KAK2891122.1"/>
    <property type="molecule type" value="Genomic_DNA"/>
</dbReference>
<protein>
    <submittedName>
        <fullName evidence="1">Uncharacterized protein</fullName>
    </submittedName>
</protein>
<name>A0AA88PQ66_9TELE</name>
<sequence>MYTRRFDEVYIRYITEMSDDISSVHEDFSRESLQLNQHLEKMTEQMENVSVKLSWMAYDMVVLRTSPDLAESLKSLENEFLKCKAMESEGNSTENSEHRTSGGLDYILKQLDLMSELIDQLEVKTQLLQCNLTMCFTHPDKMARLQTDVETLTCTDEGRLNM</sequence>
<organism evidence="1 2">
    <name type="scientific">Cirrhinus molitorella</name>
    <name type="common">mud carp</name>
    <dbReference type="NCBI Taxonomy" id="172907"/>
    <lineage>
        <taxon>Eukaryota</taxon>
        <taxon>Metazoa</taxon>
        <taxon>Chordata</taxon>
        <taxon>Craniata</taxon>
        <taxon>Vertebrata</taxon>
        <taxon>Euteleostomi</taxon>
        <taxon>Actinopterygii</taxon>
        <taxon>Neopterygii</taxon>
        <taxon>Teleostei</taxon>
        <taxon>Ostariophysi</taxon>
        <taxon>Cypriniformes</taxon>
        <taxon>Cyprinidae</taxon>
        <taxon>Labeoninae</taxon>
        <taxon>Labeonini</taxon>
        <taxon>Cirrhinus</taxon>
    </lineage>
</organism>
<gene>
    <name evidence="1" type="ORF">Q8A67_013765</name>
</gene>
<evidence type="ECO:0000313" key="2">
    <source>
        <dbReference type="Proteomes" id="UP001187343"/>
    </source>
</evidence>
<keyword evidence="2" id="KW-1185">Reference proteome</keyword>
<dbReference type="GO" id="GO:0007283">
    <property type="term" value="P:spermatogenesis"/>
    <property type="evidence" value="ECO:0007669"/>
    <property type="project" value="InterPro"/>
</dbReference>
<dbReference type="Proteomes" id="UP001187343">
    <property type="component" value="Unassembled WGS sequence"/>
</dbReference>
<dbReference type="GO" id="GO:0007131">
    <property type="term" value="P:reciprocal meiotic recombination"/>
    <property type="evidence" value="ECO:0007669"/>
    <property type="project" value="InterPro"/>
</dbReference>
<evidence type="ECO:0000313" key="1">
    <source>
        <dbReference type="EMBL" id="KAK2891122.1"/>
    </source>
</evidence>
<comment type="caution">
    <text evidence="1">The sequence shown here is derived from an EMBL/GenBank/DDBJ whole genome shotgun (WGS) entry which is preliminary data.</text>
</comment>
<dbReference type="Pfam" id="PF15191">
    <property type="entry name" value="Synaptonemal_3"/>
    <property type="match status" value="1"/>
</dbReference>
<dbReference type="GO" id="GO:0007130">
    <property type="term" value="P:synaptonemal complex assembly"/>
    <property type="evidence" value="ECO:0007669"/>
    <property type="project" value="InterPro"/>
</dbReference>
<dbReference type="InterPro" id="IPR028145">
    <property type="entry name" value="Synaptonemal_3"/>
</dbReference>
<reference evidence="1" key="1">
    <citation type="submission" date="2023-08" db="EMBL/GenBank/DDBJ databases">
        <title>Chromosome-level Genome Assembly of mud carp (Cirrhinus molitorella).</title>
        <authorList>
            <person name="Liu H."/>
        </authorList>
    </citation>
    <scope>NUCLEOTIDE SEQUENCE</scope>
    <source>
        <strain evidence="1">Prfri</strain>
        <tissue evidence="1">Muscle</tissue>
    </source>
</reference>
<dbReference type="PANTHER" id="PTHR36686">
    <property type="entry name" value="SYNAPTONEMAL COMPLEX CENTRAL ELEMENT PROTEIN 3"/>
    <property type="match status" value="1"/>
</dbReference>
<proteinExistence type="predicted"/>